<protein>
    <submittedName>
        <fullName evidence="1">Uncharacterized protein</fullName>
    </submittedName>
</protein>
<dbReference type="AlphaFoldDB" id="A0A9X9LZY9"/>
<sequence length="40" mass="4807">MLLRGAPKRYKPGRTGWHTYWDSLACIHYRFHLLSRTFGL</sequence>
<dbReference type="Proteomes" id="UP000269945">
    <property type="component" value="Unassembled WGS sequence"/>
</dbReference>
<evidence type="ECO:0000313" key="1">
    <source>
        <dbReference type="EMBL" id="VCX10125.1"/>
    </source>
</evidence>
<accession>A0A9X9LZY9</accession>
<comment type="caution">
    <text evidence="1">The sequence shown here is derived from an EMBL/GenBank/DDBJ whole genome shotgun (WGS) entry which is preliminary data.</text>
</comment>
<name>A0A9X9LZY9_GULGU</name>
<reference evidence="1 2" key="1">
    <citation type="submission" date="2018-10" db="EMBL/GenBank/DDBJ databases">
        <authorList>
            <person name="Ekblom R."/>
            <person name="Jareborg N."/>
        </authorList>
    </citation>
    <scope>NUCLEOTIDE SEQUENCE [LARGE SCALE GENOMIC DNA]</scope>
    <source>
        <tissue evidence="1">Muscle</tissue>
    </source>
</reference>
<proteinExistence type="predicted"/>
<keyword evidence="2" id="KW-1185">Reference proteome</keyword>
<organism evidence="1 2">
    <name type="scientific">Gulo gulo</name>
    <name type="common">Wolverine</name>
    <name type="synonym">Gluton</name>
    <dbReference type="NCBI Taxonomy" id="48420"/>
    <lineage>
        <taxon>Eukaryota</taxon>
        <taxon>Metazoa</taxon>
        <taxon>Chordata</taxon>
        <taxon>Craniata</taxon>
        <taxon>Vertebrata</taxon>
        <taxon>Euteleostomi</taxon>
        <taxon>Mammalia</taxon>
        <taxon>Eutheria</taxon>
        <taxon>Laurasiatheria</taxon>
        <taxon>Carnivora</taxon>
        <taxon>Caniformia</taxon>
        <taxon>Musteloidea</taxon>
        <taxon>Mustelidae</taxon>
        <taxon>Guloninae</taxon>
        <taxon>Gulo</taxon>
    </lineage>
</organism>
<dbReference type="EMBL" id="CYRY02032385">
    <property type="protein sequence ID" value="VCX10125.1"/>
    <property type="molecule type" value="Genomic_DNA"/>
</dbReference>
<evidence type="ECO:0000313" key="2">
    <source>
        <dbReference type="Proteomes" id="UP000269945"/>
    </source>
</evidence>
<gene>
    <name evidence="1" type="ORF">BN2614_LOCUS1</name>
</gene>